<dbReference type="Pfam" id="PF13518">
    <property type="entry name" value="HTH_28"/>
    <property type="match status" value="1"/>
</dbReference>
<name>A0A0F9BT43_9ZZZZ</name>
<protein>
    <recommendedName>
        <fullName evidence="2">Insertion element IS150 protein InsJ-like helix-turn-helix domain-containing protein</fullName>
    </recommendedName>
</protein>
<dbReference type="SUPFAM" id="SSF46689">
    <property type="entry name" value="Homeodomain-like"/>
    <property type="match status" value="1"/>
</dbReference>
<dbReference type="InterPro" id="IPR009057">
    <property type="entry name" value="Homeodomain-like_sf"/>
</dbReference>
<dbReference type="EMBL" id="LAZR01036322">
    <property type="protein sequence ID" value="KKL25149.1"/>
    <property type="molecule type" value="Genomic_DNA"/>
</dbReference>
<evidence type="ECO:0000259" key="2">
    <source>
        <dbReference type="Pfam" id="PF13518"/>
    </source>
</evidence>
<comment type="caution">
    <text evidence="3">The sequence shown here is derived from an EMBL/GenBank/DDBJ whole genome shotgun (WGS) entry which is preliminary data.</text>
</comment>
<proteinExistence type="predicted"/>
<accession>A0A0F9BT43</accession>
<feature type="domain" description="Insertion element IS150 protein InsJ-like helix-turn-helix" evidence="2">
    <location>
        <begin position="7"/>
        <end position="53"/>
    </location>
</feature>
<reference evidence="3" key="1">
    <citation type="journal article" date="2015" name="Nature">
        <title>Complex archaea that bridge the gap between prokaryotes and eukaryotes.</title>
        <authorList>
            <person name="Spang A."/>
            <person name="Saw J.H."/>
            <person name="Jorgensen S.L."/>
            <person name="Zaremba-Niedzwiedzka K."/>
            <person name="Martijn J."/>
            <person name="Lind A.E."/>
            <person name="van Eijk R."/>
            <person name="Schleper C."/>
            <person name="Guy L."/>
            <person name="Ettema T.J."/>
        </authorList>
    </citation>
    <scope>NUCLEOTIDE SEQUENCE</scope>
</reference>
<evidence type="ECO:0000313" key="3">
    <source>
        <dbReference type="EMBL" id="KKL25149.1"/>
    </source>
</evidence>
<feature type="non-terminal residue" evidence="3">
    <location>
        <position position="97"/>
    </location>
</feature>
<gene>
    <name evidence="3" type="ORF">LCGC14_2408190</name>
</gene>
<evidence type="ECO:0000256" key="1">
    <source>
        <dbReference type="SAM" id="MobiDB-lite"/>
    </source>
</evidence>
<dbReference type="InterPro" id="IPR055247">
    <property type="entry name" value="InsJ-like_HTH"/>
</dbReference>
<dbReference type="InterPro" id="IPR036388">
    <property type="entry name" value="WH-like_DNA-bd_sf"/>
</dbReference>
<organism evidence="3">
    <name type="scientific">marine sediment metagenome</name>
    <dbReference type="NCBI Taxonomy" id="412755"/>
    <lineage>
        <taxon>unclassified sequences</taxon>
        <taxon>metagenomes</taxon>
        <taxon>ecological metagenomes</taxon>
    </lineage>
</organism>
<dbReference type="AlphaFoldDB" id="A0A0F9BT43"/>
<feature type="region of interest" description="Disordered" evidence="1">
    <location>
        <begin position="72"/>
        <end position="97"/>
    </location>
</feature>
<sequence>MIDPRNKMRVIHLARAGNGSSAIAELLGMTRYTVADWLKKFREQGLLAPGQGRSPRGCGFWTEEKKSRAVAGRKAGHSFSRIAEDTGAPSRNSISGL</sequence>
<dbReference type="Gene3D" id="1.10.10.10">
    <property type="entry name" value="Winged helix-like DNA-binding domain superfamily/Winged helix DNA-binding domain"/>
    <property type="match status" value="1"/>
</dbReference>